<sequence length="99" mass="10777">MTRHMSPKQQFLPLLQAIEEHVPAGAKTDEDAVDIAGASSSSSSWTSDDSSSDDFHSSSSSRKLEIVFATSTTNFVKKWTLGDCAWLRVGVLFQALDLV</sequence>
<name>A0ACC0WHJ5_9STRA</name>
<keyword evidence="2" id="KW-1185">Reference proteome</keyword>
<organism evidence="1 2">
    <name type="scientific">Peronosclerospora sorghi</name>
    <dbReference type="NCBI Taxonomy" id="230839"/>
    <lineage>
        <taxon>Eukaryota</taxon>
        <taxon>Sar</taxon>
        <taxon>Stramenopiles</taxon>
        <taxon>Oomycota</taxon>
        <taxon>Peronosporomycetes</taxon>
        <taxon>Peronosporales</taxon>
        <taxon>Peronosporaceae</taxon>
        <taxon>Peronosclerospora</taxon>
    </lineage>
</organism>
<dbReference type="EMBL" id="CM047592">
    <property type="protein sequence ID" value="KAI9917181.1"/>
    <property type="molecule type" value="Genomic_DNA"/>
</dbReference>
<comment type="caution">
    <text evidence="1">The sequence shown here is derived from an EMBL/GenBank/DDBJ whole genome shotgun (WGS) entry which is preliminary data.</text>
</comment>
<reference evidence="1 2" key="1">
    <citation type="journal article" date="2022" name="bioRxiv">
        <title>The genome of the oomycete Peronosclerospora sorghi, a cosmopolitan pathogen of maize and sorghum, is inflated with dispersed pseudogenes.</title>
        <authorList>
            <person name="Fletcher K."/>
            <person name="Martin F."/>
            <person name="Isakeit T."/>
            <person name="Cavanaugh K."/>
            <person name="Magill C."/>
            <person name="Michelmore R."/>
        </authorList>
    </citation>
    <scope>NUCLEOTIDE SEQUENCE [LARGE SCALE GENOMIC DNA]</scope>
    <source>
        <strain evidence="1">P6</strain>
    </source>
</reference>
<dbReference type="Proteomes" id="UP001163321">
    <property type="component" value="Chromosome 13"/>
</dbReference>
<gene>
    <name evidence="1" type="ORF">PsorP6_012397</name>
</gene>
<protein>
    <submittedName>
        <fullName evidence="1">Uncharacterized protein</fullName>
    </submittedName>
</protein>
<evidence type="ECO:0000313" key="1">
    <source>
        <dbReference type="EMBL" id="KAI9917181.1"/>
    </source>
</evidence>
<proteinExistence type="predicted"/>
<accession>A0ACC0WHJ5</accession>
<evidence type="ECO:0000313" key="2">
    <source>
        <dbReference type="Proteomes" id="UP001163321"/>
    </source>
</evidence>